<protein>
    <recommendedName>
        <fullName evidence="6">Alcohol dehydrogenase-like C-terminal domain-containing protein</fullName>
    </recommendedName>
</protein>
<comment type="similarity">
    <text evidence="2">Belongs to the zinc-containing alcohol dehydrogenase family.</text>
</comment>
<evidence type="ECO:0000313" key="8">
    <source>
        <dbReference type="Proteomes" id="UP001219567"/>
    </source>
</evidence>
<evidence type="ECO:0000256" key="2">
    <source>
        <dbReference type="ARBA" id="ARBA00008072"/>
    </source>
</evidence>
<dbReference type="InterPro" id="IPR036291">
    <property type="entry name" value="NAD(P)-bd_dom_sf"/>
</dbReference>
<evidence type="ECO:0000256" key="4">
    <source>
        <dbReference type="ARBA" id="ARBA00022833"/>
    </source>
</evidence>
<dbReference type="EMBL" id="CP119948">
    <property type="protein sequence ID" value="WFD00941.1"/>
    <property type="molecule type" value="Genomic_DNA"/>
</dbReference>
<dbReference type="InterPro" id="IPR013149">
    <property type="entry name" value="ADH-like_C"/>
</dbReference>
<evidence type="ECO:0000256" key="3">
    <source>
        <dbReference type="ARBA" id="ARBA00022723"/>
    </source>
</evidence>
<dbReference type="Gene3D" id="3.40.50.720">
    <property type="entry name" value="NAD(P)-binding Rossmann-like Domain"/>
    <property type="match status" value="1"/>
</dbReference>
<evidence type="ECO:0000313" key="7">
    <source>
        <dbReference type="EMBL" id="WFD00941.1"/>
    </source>
</evidence>
<feature type="domain" description="Alcohol dehydrogenase-like C-terminal" evidence="6">
    <location>
        <begin position="111"/>
        <end position="185"/>
    </location>
</feature>
<evidence type="ECO:0000256" key="1">
    <source>
        <dbReference type="ARBA" id="ARBA00001947"/>
    </source>
</evidence>
<comment type="cofactor">
    <cofactor evidence="1">
        <name>Zn(2+)</name>
        <dbReference type="ChEBI" id="CHEBI:29105"/>
    </cofactor>
</comment>
<gene>
    <name evidence="7" type="ORF">MYAM1_003697</name>
</gene>
<dbReference type="Gene3D" id="3.90.180.10">
    <property type="entry name" value="Medium-chain alcohol dehydrogenases, catalytic domain"/>
    <property type="match status" value="1"/>
</dbReference>
<accession>A0AAJ5YWM0</accession>
<dbReference type="Pfam" id="PF00107">
    <property type="entry name" value="ADH_zinc_N"/>
    <property type="match status" value="1"/>
</dbReference>
<dbReference type="PANTHER" id="PTHR43350:SF17">
    <property type="entry name" value="NAD-DEPENDENT ALCOHOL DEHYDROGENASE"/>
    <property type="match status" value="1"/>
</dbReference>
<keyword evidence="8" id="KW-1185">Reference proteome</keyword>
<reference evidence="7 8" key="1">
    <citation type="submission" date="2023-03" db="EMBL/GenBank/DDBJ databases">
        <title>Mating type loci evolution in Malassezia.</title>
        <authorList>
            <person name="Coelho M.A."/>
        </authorList>
    </citation>
    <scope>NUCLEOTIDE SEQUENCE [LARGE SCALE GENOMIC DNA]</scope>
    <source>
        <strain evidence="7 8">CBS 9725</strain>
    </source>
</reference>
<name>A0AAJ5YWM0_9BASI</name>
<sequence>MFGDVLRWDASKQLAATNLESKKLMNTYKDGFYAECANVPLESLHVLNEDLLLNQLGYEIQDLPQMLYLAVSMGGLRKVGVKPGETVVIAPATGKFSGNAKDAEGMQQWGAPDVFMDFSPTSAAMPSHITSAIQALRPSGRICFLGAPRGNVEIPYGMAFFKGLSLTFSFMYSRQDFQQVVRMAESGVLSLGAKGGQNIIPYELHDWKQAFEDAEKTRNGAKSSRCFE</sequence>
<organism evidence="7 8">
    <name type="scientific">Malassezia yamatoensis</name>
    <dbReference type="NCBI Taxonomy" id="253288"/>
    <lineage>
        <taxon>Eukaryota</taxon>
        <taxon>Fungi</taxon>
        <taxon>Dikarya</taxon>
        <taxon>Basidiomycota</taxon>
        <taxon>Ustilaginomycotina</taxon>
        <taxon>Malasseziomycetes</taxon>
        <taxon>Malasseziales</taxon>
        <taxon>Malasseziaceae</taxon>
        <taxon>Malassezia</taxon>
    </lineage>
</organism>
<keyword evidence="5" id="KW-0560">Oxidoreductase</keyword>
<dbReference type="GO" id="GO:0016491">
    <property type="term" value="F:oxidoreductase activity"/>
    <property type="evidence" value="ECO:0007669"/>
    <property type="project" value="UniProtKB-KW"/>
</dbReference>
<dbReference type="Proteomes" id="UP001219567">
    <property type="component" value="Chromosome 6"/>
</dbReference>
<dbReference type="GO" id="GO:0046872">
    <property type="term" value="F:metal ion binding"/>
    <property type="evidence" value="ECO:0007669"/>
    <property type="project" value="UniProtKB-KW"/>
</dbReference>
<proteinExistence type="inferred from homology"/>
<evidence type="ECO:0000256" key="5">
    <source>
        <dbReference type="ARBA" id="ARBA00023002"/>
    </source>
</evidence>
<dbReference type="SUPFAM" id="SSF51735">
    <property type="entry name" value="NAD(P)-binding Rossmann-fold domains"/>
    <property type="match status" value="1"/>
</dbReference>
<evidence type="ECO:0000259" key="6">
    <source>
        <dbReference type="Pfam" id="PF00107"/>
    </source>
</evidence>
<keyword evidence="4" id="KW-0862">Zinc</keyword>
<dbReference type="AlphaFoldDB" id="A0AAJ5YWM0"/>
<keyword evidence="3" id="KW-0479">Metal-binding</keyword>
<dbReference type="PANTHER" id="PTHR43350">
    <property type="entry name" value="NAD-DEPENDENT ALCOHOL DEHYDROGENASE"/>
    <property type="match status" value="1"/>
</dbReference>